<evidence type="ECO:0000256" key="2">
    <source>
        <dbReference type="ARBA" id="ARBA00022723"/>
    </source>
</evidence>
<sequence length="60" mass="7196">MVKNRAEKMYDYHVWANQQLLQHLKQLPDKVYTAHIESVFSSISEVLITFMQLTLCGWRR</sequence>
<dbReference type="InterPro" id="IPR034660">
    <property type="entry name" value="DinB/YfiT-like"/>
</dbReference>
<dbReference type="Proteomes" id="UP001549363">
    <property type="component" value="Unassembled WGS sequence"/>
</dbReference>
<comment type="similarity">
    <text evidence="1">Belongs to the DinB family.</text>
</comment>
<evidence type="ECO:0000256" key="1">
    <source>
        <dbReference type="ARBA" id="ARBA00008635"/>
    </source>
</evidence>
<dbReference type="SUPFAM" id="SSF109854">
    <property type="entry name" value="DinB/YfiT-like putative metalloenzymes"/>
    <property type="match status" value="1"/>
</dbReference>
<protein>
    <submittedName>
        <fullName evidence="3">Damage-inducible protein DinB</fullName>
    </submittedName>
</protein>
<dbReference type="Pfam" id="PF05163">
    <property type="entry name" value="DinB"/>
    <property type="match status" value="1"/>
</dbReference>
<evidence type="ECO:0000313" key="4">
    <source>
        <dbReference type="Proteomes" id="UP001549363"/>
    </source>
</evidence>
<keyword evidence="2" id="KW-0479">Metal-binding</keyword>
<keyword evidence="4" id="KW-1185">Reference proteome</keyword>
<accession>A0ABV2PMY3</accession>
<comment type="caution">
    <text evidence="3">The sequence shown here is derived from an EMBL/GenBank/DDBJ whole genome shotgun (WGS) entry which is preliminary data.</text>
</comment>
<dbReference type="EMBL" id="JBEPSB010000019">
    <property type="protein sequence ID" value="MET4562320.1"/>
    <property type="molecule type" value="Genomic_DNA"/>
</dbReference>
<gene>
    <name evidence="3" type="ORF">ABIA69_003510</name>
</gene>
<name>A0ABV2PMY3_9BACI</name>
<evidence type="ECO:0000313" key="3">
    <source>
        <dbReference type="EMBL" id="MET4562320.1"/>
    </source>
</evidence>
<dbReference type="InterPro" id="IPR007837">
    <property type="entry name" value="DinB"/>
</dbReference>
<organism evidence="3 4">
    <name type="scientific">Lysinibacillus parviboronicapiens</name>
    <dbReference type="NCBI Taxonomy" id="436516"/>
    <lineage>
        <taxon>Bacteria</taxon>
        <taxon>Bacillati</taxon>
        <taxon>Bacillota</taxon>
        <taxon>Bacilli</taxon>
        <taxon>Bacillales</taxon>
        <taxon>Bacillaceae</taxon>
        <taxon>Lysinibacillus</taxon>
    </lineage>
</organism>
<proteinExistence type="inferred from homology"/>
<dbReference type="Gene3D" id="1.20.120.450">
    <property type="entry name" value="dinb family like domain"/>
    <property type="match status" value="1"/>
</dbReference>
<reference evidence="3 4" key="1">
    <citation type="submission" date="2024-06" db="EMBL/GenBank/DDBJ databases">
        <title>Sorghum-associated microbial communities from plants grown in Nebraska, USA.</title>
        <authorList>
            <person name="Schachtman D."/>
        </authorList>
    </citation>
    <scope>NUCLEOTIDE SEQUENCE [LARGE SCALE GENOMIC DNA]</scope>
    <source>
        <strain evidence="3 4">736</strain>
    </source>
</reference>